<dbReference type="InterPro" id="IPR036390">
    <property type="entry name" value="WH_DNA-bd_sf"/>
</dbReference>
<accession>A0A8K0NKC8</accession>
<dbReference type="GO" id="GO:0043328">
    <property type="term" value="P:protein transport to vacuole involved in ubiquitin-dependent protein catabolic process via the multivesicular body sorting pathway"/>
    <property type="evidence" value="ECO:0007669"/>
    <property type="project" value="TreeGrafter"/>
</dbReference>
<keyword evidence="2" id="KW-0813">Transport</keyword>
<dbReference type="EMBL" id="JABELV010000243">
    <property type="protein sequence ID" value="KAG7527693.1"/>
    <property type="molecule type" value="Genomic_DNA"/>
</dbReference>
<name>A0A8K0NKC8_9TREE</name>
<evidence type="ECO:0000256" key="2">
    <source>
        <dbReference type="ARBA" id="ARBA00022448"/>
    </source>
</evidence>
<dbReference type="InterPro" id="IPR008570">
    <property type="entry name" value="ESCRT-II_cplx_Vps25-sub"/>
</dbReference>
<dbReference type="Gene3D" id="1.10.10.10">
    <property type="entry name" value="Winged helix-like DNA-binding domain superfamily/Winged helix DNA-binding domain"/>
    <property type="match status" value="1"/>
</dbReference>
<dbReference type="FunFam" id="1.10.10.10:FF:000141">
    <property type="entry name" value="vacuolar protein-sorting-associated protein 25"/>
    <property type="match status" value="1"/>
</dbReference>
<feature type="region of interest" description="Disordered" evidence="5">
    <location>
        <begin position="1"/>
        <end position="27"/>
    </location>
</feature>
<evidence type="ECO:0000313" key="6">
    <source>
        <dbReference type="EMBL" id="KAG7527693.1"/>
    </source>
</evidence>
<evidence type="ECO:0000256" key="3">
    <source>
        <dbReference type="ARBA" id="ARBA00022927"/>
    </source>
</evidence>
<dbReference type="Gene3D" id="1.10.10.570">
    <property type="entry name" value="Winged helix' DNA-binding domain. Chain C. Domain 1"/>
    <property type="match status" value="1"/>
</dbReference>
<proteinExistence type="inferred from homology"/>
<organism evidence="6 7">
    <name type="scientific">Filobasidium floriforme</name>
    <dbReference type="NCBI Taxonomy" id="5210"/>
    <lineage>
        <taxon>Eukaryota</taxon>
        <taxon>Fungi</taxon>
        <taxon>Dikarya</taxon>
        <taxon>Basidiomycota</taxon>
        <taxon>Agaricomycotina</taxon>
        <taxon>Tremellomycetes</taxon>
        <taxon>Filobasidiales</taxon>
        <taxon>Filobasidiaceae</taxon>
        <taxon>Filobasidium</taxon>
    </lineage>
</organism>
<dbReference type="Pfam" id="PF05871">
    <property type="entry name" value="ESCRT-II"/>
    <property type="match status" value="1"/>
</dbReference>
<dbReference type="InterPro" id="IPR014041">
    <property type="entry name" value="ESCRT-II_cplx_Vps25-sub_N"/>
</dbReference>
<reference evidence="6" key="1">
    <citation type="submission" date="2020-04" db="EMBL/GenBank/DDBJ databases">
        <title>Analysis of mating type loci in Filobasidium floriforme.</title>
        <authorList>
            <person name="Nowrousian M."/>
        </authorList>
    </citation>
    <scope>NUCLEOTIDE SEQUENCE</scope>
    <source>
        <strain evidence="6">CBS 6242</strain>
    </source>
</reference>
<dbReference type="OrthoDB" id="245150at2759"/>
<dbReference type="GO" id="GO:0005198">
    <property type="term" value="F:structural molecule activity"/>
    <property type="evidence" value="ECO:0007669"/>
    <property type="project" value="TreeGrafter"/>
</dbReference>
<keyword evidence="3" id="KW-0653">Protein transport</keyword>
<evidence type="ECO:0000256" key="1">
    <source>
        <dbReference type="ARBA" id="ARBA00009674"/>
    </source>
</evidence>
<comment type="similarity">
    <text evidence="1">Belongs to the VPS25 family.</text>
</comment>
<keyword evidence="7" id="KW-1185">Reference proteome</keyword>
<dbReference type="PANTHER" id="PTHR13149">
    <property type="entry name" value="VACUOLAR PROTEIN SORTING-ASSOCIATED PROTEIN VPS25"/>
    <property type="match status" value="1"/>
</dbReference>
<sequence length="211" mass="23828">MESASSKSVTNQPTPDKASNGTVSNSPLRPYTSSSGFTYPAIWSFPPFFTLQPNPQTFAHQLTLWTRLILSWAKYHRVFRIDAGAADGGDCREVLENKSIGRRLLPTSIRQLVSSMEKEGLLSPDPPRQPNTFLIYWRKPEEWGSMIYDWVIENGMGGSIMTFYEITDGDMAHTTEFHQLPPVLLRRSLETLVKRGKAQIVKGEAEGVKFF</sequence>
<dbReference type="PANTHER" id="PTHR13149:SF0">
    <property type="entry name" value="VACUOLAR PROTEIN-SORTING-ASSOCIATED PROTEIN 25"/>
    <property type="match status" value="1"/>
</dbReference>
<evidence type="ECO:0000313" key="7">
    <source>
        <dbReference type="Proteomes" id="UP000812966"/>
    </source>
</evidence>
<comment type="caution">
    <text evidence="6">The sequence shown here is derived from an EMBL/GenBank/DDBJ whole genome shotgun (WGS) entry which is preliminary data.</text>
</comment>
<dbReference type="AlphaFoldDB" id="A0A8K0NKC8"/>
<dbReference type="GO" id="GO:0000814">
    <property type="term" value="C:ESCRT II complex"/>
    <property type="evidence" value="ECO:0007669"/>
    <property type="project" value="InterPro"/>
</dbReference>
<dbReference type="InterPro" id="IPR036388">
    <property type="entry name" value="WH-like_DNA-bd_sf"/>
</dbReference>
<dbReference type="GO" id="GO:0016236">
    <property type="term" value="P:macroautophagy"/>
    <property type="evidence" value="ECO:0007669"/>
    <property type="project" value="UniProtKB-ARBA"/>
</dbReference>
<evidence type="ECO:0000256" key="5">
    <source>
        <dbReference type="SAM" id="MobiDB-lite"/>
    </source>
</evidence>
<dbReference type="SUPFAM" id="SSF46785">
    <property type="entry name" value="Winged helix' DNA-binding domain"/>
    <property type="match status" value="2"/>
</dbReference>
<dbReference type="Proteomes" id="UP000812966">
    <property type="component" value="Unassembled WGS sequence"/>
</dbReference>
<protein>
    <recommendedName>
        <fullName evidence="4">ESCRT-II complex subunit VPS25</fullName>
    </recommendedName>
</protein>
<evidence type="ECO:0000256" key="4">
    <source>
        <dbReference type="ARBA" id="ARBA00030094"/>
    </source>
</evidence>
<gene>
    <name evidence="6" type="ORF">FFLO_06680</name>
</gene>
<dbReference type="GO" id="GO:0042803">
    <property type="term" value="F:protein homodimerization activity"/>
    <property type="evidence" value="ECO:0007669"/>
    <property type="project" value="TreeGrafter"/>
</dbReference>